<dbReference type="OrthoDB" id="148333at2157"/>
<sequence length="191" mass="21384">MMFRNRQTLSFLILLILISLAVISPVHANSDSNYAFASKDTNSNEVTVIAIGDKDNNSQIKYGTIQATSFGTENIVITIISDEPFSTGNISPVYELLNPGETRFFSDIISKDQTKQYVRVTYDKPAPVSLQILTPDGEYGTYSDIDDGIEDNAIFMRIYSETGLDPGRWYYQVHLPDDASPASFQIESWDE</sequence>
<accession>A0A2V2NC14</accession>
<dbReference type="EMBL" id="QGMZ01000001">
    <property type="protein sequence ID" value="PWR76290.1"/>
    <property type="molecule type" value="Genomic_DNA"/>
</dbReference>
<comment type="caution">
    <text evidence="1">The sequence shown here is derived from an EMBL/GenBank/DDBJ whole genome shotgun (WGS) entry which is preliminary data.</text>
</comment>
<protein>
    <submittedName>
        <fullName evidence="1">Uncharacterized protein</fullName>
    </submittedName>
</protein>
<evidence type="ECO:0000313" key="1">
    <source>
        <dbReference type="EMBL" id="PWR76290.1"/>
    </source>
</evidence>
<dbReference type="Proteomes" id="UP000245934">
    <property type="component" value="Unassembled WGS sequence"/>
</dbReference>
<dbReference type="AlphaFoldDB" id="A0A2V2NC14"/>
<dbReference type="RefSeq" id="WP_109939109.1">
    <property type="nucleotide sequence ID" value="NZ_CP176366.1"/>
</dbReference>
<proteinExistence type="predicted"/>
<keyword evidence="2" id="KW-1185">Reference proteome</keyword>
<dbReference type="GeneID" id="97610370"/>
<organism evidence="1 2">
    <name type="scientific">Methanospirillum stamsii</name>
    <dbReference type="NCBI Taxonomy" id="1277351"/>
    <lineage>
        <taxon>Archaea</taxon>
        <taxon>Methanobacteriati</taxon>
        <taxon>Methanobacteriota</taxon>
        <taxon>Stenosarchaea group</taxon>
        <taxon>Methanomicrobia</taxon>
        <taxon>Methanomicrobiales</taxon>
        <taxon>Methanospirillaceae</taxon>
        <taxon>Methanospirillum</taxon>
    </lineage>
</organism>
<name>A0A2V2NC14_9EURY</name>
<gene>
    <name evidence="1" type="ORF">DLD82_00325</name>
</gene>
<reference evidence="1 2" key="1">
    <citation type="submission" date="2018-05" db="EMBL/GenBank/DDBJ databases">
        <title>Draft genome of Methanospirillum stamsii Pt1.</title>
        <authorList>
            <person name="Dueholm M.S."/>
            <person name="Nielsen P.H."/>
            <person name="Bakmann L.F."/>
            <person name="Otzen D.E."/>
        </authorList>
    </citation>
    <scope>NUCLEOTIDE SEQUENCE [LARGE SCALE GENOMIC DNA]</scope>
    <source>
        <strain evidence="1 2">Pt1</strain>
    </source>
</reference>
<evidence type="ECO:0000313" key="2">
    <source>
        <dbReference type="Proteomes" id="UP000245934"/>
    </source>
</evidence>